<evidence type="ECO:0000313" key="4">
    <source>
        <dbReference type="Proteomes" id="UP000681967"/>
    </source>
</evidence>
<dbReference type="Proteomes" id="UP000681720">
    <property type="component" value="Unassembled WGS sequence"/>
</dbReference>
<feature type="non-terminal residue" evidence="2">
    <location>
        <position position="1"/>
    </location>
</feature>
<dbReference type="Gene3D" id="3.80.10.10">
    <property type="entry name" value="Ribonuclease Inhibitor"/>
    <property type="match status" value="1"/>
</dbReference>
<dbReference type="Proteomes" id="UP000681967">
    <property type="component" value="Unassembled WGS sequence"/>
</dbReference>
<proteinExistence type="predicted"/>
<evidence type="ECO:0000313" key="2">
    <source>
        <dbReference type="EMBL" id="CAF5048376.1"/>
    </source>
</evidence>
<reference evidence="2" key="1">
    <citation type="submission" date="2021-02" db="EMBL/GenBank/DDBJ databases">
        <authorList>
            <person name="Nowell W R."/>
        </authorList>
    </citation>
    <scope>NUCLEOTIDE SEQUENCE</scope>
</reference>
<protein>
    <recommendedName>
        <fullName evidence="1">F-box domain-containing protein</fullName>
    </recommendedName>
</protein>
<evidence type="ECO:0000313" key="3">
    <source>
        <dbReference type="EMBL" id="CAF5149691.1"/>
    </source>
</evidence>
<organism evidence="2 4">
    <name type="scientific">Rotaria magnacalcarata</name>
    <dbReference type="NCBI Taxonomy" id="392030"/>
    <lineage>
        <taxon>Eukaryota</taxon>
        <taxon>Metazoa</taxon>
        <taxon>Spiralia</taxon>
        <taxon>Gnathifera</taxon>
        <taxon>Rotifera</taxon>
        <taxon>Eurotatoria</taxon>
        <taxon>Bdelloidea</taxon>
        <taxon>Philodinida</taxon>
        <taxon>Philodinidae</taxon>
        <taxon>Rotaria</taxon>
    </lineage>
</organism>
<gene>
    <name evidence="2" type="ORF">BYL167_LOCUS57764</name>
    <name evidence="3" type="ORF">GIL414_LOCUS65003</name>
</gene>
<dbReference type="EMBL" id="CAJOBH010225501">
    <property type="protein sequence ID" value="CAF5048376.1"/>
    <property type="molecule type" value="Genomic_DNA"/>
</dbReference>
<evidence type="ECO:0000259" key="1">
    <source>
        <dbReference type="PROSITE" id="PS50181"/>
    </source>
</evidence>
<dbReference type="AlphaFoldDB" id="A0A8S3DZS5"/>
<comment type="caution">
    <text evidence="2">The sequence shown here is derived from an EMBL/GenBank/DDBJ whole genome shotgun (WGS) entry which is preliminary data.</text>
</comment>
<accession>A0A8S3DZS5</accession>
<dbReference type="InterPro" id="IPR032675">
    <property type="entry name" value="LRR_dom_sf"/>
</dbReference>
<dbReference type="InterPro" id="IPR001810">
    <property type="entry name" value="F-box_dom"/>
</dbReference>
<dbReference type="PROSITE" id="PS50181">
    <property type="entry name" value="FBOX"/>
    <property type="match status" value="1"/>
</dbReference>
<sequence>MDISNVSILDLPDEILLTIFKKLNNIDLLYSLIGINQKLDRFACDINFTKDVDLTTVSSNDTNNSRLNAMVDRFCTYILPRVHNNVACLSVQASLFQRILHSSNYPNLRKLTLVNLKIDRASHIFNKKSLFIRSYKHQISHLVVTICDGFRNRPIEIIITQTYVAIFTWLSNIQYLDLNGID</sequence>
<name>A0A8S3DZS5_9BILA</name>
<feature type="domain" description="F-box" evidence="1">
    <location>
        <begin position="5"/>
        <end position="52"/>
    </location>
</feature>
<dbReference type="EMBL" id="CAJOBJ010286738">
    <property type="protein sequence ID" value="CAF5149691.1"/>
    <property type="molecule type" value="Genomic_DNA"/>
</dbReference>